<dbReference type="AlphaFoldDB" id="R9GQD2"/>
<dbReference type="OrthoDB" id="9780929at2"/>
<protein>
    <recommendedName>
        <fullName evidence="3">Nucleotidyl transferase AbiEii/AbiGii toxin family protein</fullName>
    </recommendedName>
</protein>
<dbReference type="PATRIC" id="fig|1150600.3.peg.3039"/>
<dbReference type="EMBL" id="AQPN01000105">
    <property type="protein sequence ID" value="EOR93730.1"/>
    <property type="molecule type" value="Genomic_DNA"/>
</dbReference>
<evidence type="ECO:0000313" key="2">
    <source>
        <dbReference type="Proteomes" id="UP000014174"/>
    </source>
</evidence>
<evidence type="ECO:0000313" key="1">
    <source>
        <dbReference type="EMBL" id="EOR93730.1"/>
    </source>
</evidence>
<dbReference type="Proteomes" id="UP000014174">
    <property type="component" value="Unassembled WGS sequence"/>
</dbReference>
<dbReference type="STRING" id="1150600.ADIARSV_3070"/>
<keyword evidence="2" id="KW-1185">Reference proteome</keyword>
<name>R9GQD2_9SPHI</name>
<proteinExistence type="predicted"/>
<dbReference type="RefSeq" id="WP_016196300.1">
    <property type="nucleotide sequence ID" value="NZ_AQPN01000105.1"/>
</dbReference>
<dbReference type="InterPro" id="IPR014942">
    <property type="entry name" value="AbiEii"/>
</dbReference>
<gene>
    <name evidence="1" type="ORF">ADIARSV_3070</name>
</gene>
<reference evidence="1 2" key="1">
    <citation type="journal article" date="2013" name="Genome Announc.">
        <title>Draft Genome Sequence of Arcticibacter svalbardensis Strain MN12-7T, a Member of the Family Sphingobacteriaceae Isolated from an Arctic Soil Sample.</title>
        <authorList>
            <person name="Shivaji S."/>
            <person name="Ara S."/>
            <person name="Prasad S."/>
            <person name="Manasa B.P."/>
            <person name="Begum Z."/>
            <person name="Singh A."/>
            <person name="Kumar Pinnaka A."/>
        </authorList>
    </citation>
    <scope>NUCLEOTIDE SEQUENCE [LARGE SCALE GENOMIC DNA]</scope>
    <source>
        <strain evidence="1 2">MN12-7</strain>
    </source>
</reference>
<dbReference type="eggNOG" id="COG2253">
    <property type="taxonomic scope" value="Bacteria"/>
</dbReference>
<comment type="caution">
    <text evidence="1">The sequence shown here is derived from an EMBL/GenBank/DDBJ whole genome shotgun (WGS) entry which is preliminary data.</text>
</comment>
<accession>R9GQD2</accession>
<dbReference type="Gene3D" id="3.10.450.620">
    <property type="entry name" value="JHP933, nucleotidyltransferase-like core domain"/>
    <property type="match status" value="1"/>
</dbReference>
<dbReference type="Pfam" id="PF08843">
    <property type="entry name" value="AbiEii"/>
    <property type="match status" value="1"/>
</dbReference>
<sequence>MVEWLKLSDEDRLISIQQAASRSGMSTKVIEKDWWVTLVMKAVFQSEFAPYLSFKGGTSLSKGWNLIDRFSEDIDLAIERSFLGFEEGLSKSAVKKLKRVASKFTSTVLKVALEKELANLGVPDGTITVSSDPLNPKLPDTDPQILRIAYHSLLDPVSYIADSVKLEVSARSLNEPAVERPIQSLLGEYMPGFPWSGESFPVATVEPKRTFLEKIFLLHEEFLRPTDRIVYERMSRHLYDLERMIDTEHAASALADYEYYTSIVEHRRHLIFKTGVDYDTHHPSTINFIPPIGIIEAFNRDYTLMQEQMIYDVNSMDFATIIARLNALLERIRHII</sequence>
<evidence type="ECO:0008006" key="3">
    <source>
        <dbReference type="Google" id="ProtNLM"/>
    </source>
</evidence>
<organism evidence="1 2">
    <name type="scientific">Arcticibacter svalbardensis MN12-7</name>
    <dbReference type="NCBI Taxonomy" id="1150600"/>
    <lineage>
        <taxon>Bacteria</taxon>
        <taxon>Pseudomonadati</taxon>
        <taxon>Bacteroidota</taxon>
        <taxon>Sphingobacteriia</taxon>
        <taxon>Sphingobacteriales</taxon>
        <taxon>Sphingobacteriaceae</taxon>
        <taxon>Arcticibacter</taxon>
    </lineage>
</organism>